<name>A0A2P2NU28_RHIMU</name>
<proteinExistence type="predicted"/>
<evidence type="ECO:0000313" key="1">
    <source>
        <dbReference type="EMBL" id="MBX45995.1"/>
    </source>
</evidence>
<protein>
    <submittedName>
        <fullName evidence="1">Uncharacterized protein</fullName>
    </submittedName>
</protein>
<accession>A0A2P2NU28</accession>
<organism evidence="1">
    <name type="scientific">Rhizophora mucronata</name>
    <name type="common">Asiatic mangrove</name>
    <dbReference type="NCBI Taxonomy" id="61149"/>
    <lineage>
        <taxon>Eukaryota</taxon>
        <taxon>Viridiplantae</taxon>
        <taxon>Streptophyta</taxon>
        <taxon>Embryophyta</taxon>
        <taxon>Tracheophyta</taxon>
        <taxon>Spermatophyta</taxon>
        <taxon>Magnoliopsida</taxon>
        <taxon>eudicotyledons</taxon>
        <taxon>Gunneridae</taxon>
        <taxon>Pentapetalae</taxon>
        <taxon>rosids</taxon>
        <taxon>fabids</taxon>
        <taxon>Malpighiales</taxon>
        <taxon>Rhizophoraceae</taxon>
        <taxon>Rhizophora</taxon>
    </lineage>
</organism>
<dbReference type="AlphaFoldDB" id="A0A2P2NU28"/>
<sequence>MCFCGCLSDLNFTLSCFQSFVHGLSTQDFTLCHVQEFHSHF</sequence>
<reference evidence="1" key="1">
    <citation type="submission" date="2018-02" db="EMBL/GenBank/DDBJ databases">
        <title>Rhizophora mucronata_Transcriptome.</title>
        <authorList>
            <person name="Meera S.P."/>
            <person name="Sreeshan A."/>
            <person name="Augustine A."/>
        </authorList>
    </citation>
    <scope>NUCLEOTIDE SEQUENCE</scope>
    <source>
        <tissue evidence="1">Leaf</tissue>
    </source>
</reference>
<dbReference type="EMBL" id="GGEC01065511">
    <property type="protein sequence ID" value="MBX45995.1"/>
    <property type="molecule type" value="Transcribed_RNA"/>
</dbReference>